<dbReference type="AlphaFoldDB" id="A0A0G3H0Y4"/>
<protein>
    <recommendedName>
        <fullName evidence="1">DUF559 domain-containing protein</fullName>
    </recommendedName>
</protein>
<dbReference type="PATRIC" id="fig|571915.4.peg.2983"/>
<dbReference type="InterPro" id="IPR007569">
    <property type="entry name" value="DUF559"/>
</dbReference>
<keyword evidence="3" id="KW-1185">Reference proteome</keyword>
<dbReference type="EMBL" id="CP011542">
    <property type="protein sequence ID" value="AKK07071.1"/>
    <property type="molecule type" value="Genomic_DNA"/>
</dbReference>
<dbReference type="Pfam" id="PF04480">
    <property type="entry name" value="DUF559"/>
    <property type="match status" value="1"/>
</dbReference>
<reference evidence="3" key="2">
    <citation type="submission" date="2015-05" db="EMBL/GenBank/DDBJ databases">
        <title>Complete genome sequence of Corynebacterium mustelae DSM 45274, isolated from various tissues of a male ferret with lethal sepsis.</title>
        <authorList>
            <person name="Ruckert C."/>
            <person name="Albersmeier A."/>
            <person name="Winkler A."/>
            <person name="Tauch A."/>
        </authorList>
    </citation>
    <scope>NUCLEOTIDE SEQUENCE [LARGE SCALE GENOMIC DNA]</scope>
    <source>
        <strain evidence="3">DSM 45274</strain>
    </source>
</reference>
<sequence length="328" mass="37296">MRYTRFGSCVGVRCDTFCMFTDAQKDFIYLRSLSRNLMQAKELAGRSHSIVTLSSTVAMPMRSFANLKRWQQFETRVLAVAHSTKRAVLCGVAAAAVWGIPYLMPSKNFNMVELCLPGNTSPKAKSRWQPGTLYRYGTLPAEHITTVNGMRVTTIEHTFIDLLRHFGELNALAFIEAAMYKFRLSKAKIVRNLLSMRNIDGRSRAIVLMKSAREGIQSIYETVARFSLEKANLPGISSIIPQAVLPEPGQIYIPDLLIDGWLIIEIDGATKYQQNPTVTVMAERERERLLLRRGYTILRFSPREVWHELVPTVQNLLENRKRKELLAA</sequence>
<proteinExistence type="predicted"/>
<evidence type="ECO:0000313" key="3">
    <source>
        <dbReference type="Proteomes" id="UP000035199"/>
    </source>
</evidence>
<name>A0A0G3H0Y4_9CORY</name>
<organism evidence="2 3">
    <name type="scientific">Corynebacterium mustelae</name>
    <dbReference type="NCBI Taxonomy" id="571915"/>
    <lineage>
        <taxon>Bacteria</taxon>
        <taxon>Bacillati</taxon>
        <taxon>Actinomycetota</taxon>
        <taxon>Actinomycetes</taxon>
        <taxon>Mycobacteriales</taxon>
        <taxon>Corynebacteriaceae</taxon>
        <taxon>Corynebacterium</taxon>
    </lineage>
</organism>
<gene>
    <name evidence="2" type="ORF">CMUST_13885</name>
</gene>
<dbReference type="KEGG" id="cmv:CMUST_13885"/>
<dbReference type="STRING" id="571915.CMUST_13885"/>
<evidence type="ECO:0000259" key="1">
    <source>
        <dbReference type="Pfam" id="PF04480"/>
    </source>
</evidence>
<evidence type="ECO:0000313" key="2">
    <source>
        <dbReference type="EMBL" id="AKK07071.1"/>
    </source>
</evidence>
<accession>A0A0G3H0Y4</accession>
<reference evidence="2 3" key="1">
    <citation type="journal article" date="2015" name="Genome Announc.">
        <title>Complete Genome Sequence of the Type Strain Corynebacterium mustelae DSM 45274, Isolated from Various Tissues of a Male Ferret with Lethal Sepsis.</title>
        <authorList>
            <person name="Ruckert C."/>
            <person name="Eimer J."/>
            <person name="Winkler A."/>
            <person name="Tauch A."/>
        </authorList>
    </citation>
    <scope>NUCLEOTIDE SEQUENCE [LARGE SCALE GENOMIC DNA]</scope>
    <source>
        <strain evidence="2 3">DSM 45274</strain>
    </source>
</reference>
<dbReference type="Proteomes" id="UP000035199">
    <property type="component" value="Chromosome"/>
</dbReference>
<feature type="domain" description="DUF559" evidence="1">
    <location>
        <begin position="260"/>
        <end position="318"/>
    </location>
</feature>